<dbReference type="AlphaFoldDB" id="A0AA39N312"/>
<reference evidence="1" key="1">
    <citation type="submission" date="2023-06" db="EMBL/GenBank/DDBJ databases">
        <authorList>
            <consortium name="Lawrence Berkeley National Laboratory"/>
            <person name="Ahrendt S."/>
            <person name="Sahu N."/>
            <person name="Indic B."/>
            <person name="Wong-Bajracharya J."/>
            <person name="Merenyi Z."/>
            <person name="Ke H.-M."/>
            <person name="Monk M."/>
            <person name="Kocsube S."/>
            <person name="Drula E."/>
            <person name="Lipzen A."/>
            <person name="Balint B."/>
            <person name="Henrissat B."/>
            <person name="Andreopoulos B."/>
            <person name="Martin F.M."/>
            <person name="Harder C.B."/>
            <person name="Rigling D."/>
            <person name="Ford K.L."/>
            <person name="Foster G.D."/>
            <person name="Pangilinan J."/>
            <person name="Papanicolaou A."/>
            <person name="Barry K."/>
            <person name="LaButti K."/>
            <person name="Viragh M."/>
            <person name="Koriabine M."/>
            <person name="Yan M."/>
            <person name="Riley R."/>
            <person name="Champramary S."/>
            <person name="Plett K.L."/>
            <person name="Tsai I.J."/>
            <person name="Slot J."/>
            <person name="Sipos G."/>
            <person name="Plett J."/>
            <person name="Nagy L.G."/>
            <person name="Grigoriev I.V."/>
        </authorList>
    </citation>
    <scope>NUCLEOTIDE SEQUENCE</scope>
    <source>
        <strain evidence="1">CCBAS 213</strain>
    </source>
</reference>
<dbReference type="EMBL" id="JAUEPS010000024">
    <property type="protein sequence ID" value="KAK0455643.1"/>
    <property type="molecule type" value="Genomic_DNA"/>
</dbReference>
<proteinExistence type="predicted"/>
<dbReference type="RefSeq" id="XP_060329153.1">
    <property type="nucleotide sequence ID" value="XM_060482551.1"/>
</dbReference>
<keyword evidence="2" id="KW-1185">Reference proteome</keyword>
<sequence>MAQNLPLELIEHIADECLPDIEALRSSSLISKLWTIPAQKRLFSCVSIFPELVRAVPSIIDSPSSEDYSGYPLPQYILHGSIEKLKKHLEDAPHLADFVHELHLGMPKMPPFELFYTREKKVPDGAFTGANEIISRFRNLGSISLSFAEDYDWAKLAFMHQSLCHAVGYSMLRYLKIGPVTFATQSQFNNLLDNCVSLEVLIIDYVKINDATDSETGQKTVEKARPSLKELTVHTDPQSLSQIIETFISPSSPVDLSSLLRLSLWCKLPKTREYHLIGPIRSLLQKTRGLQHLQLFTHLIVPLYEYINPANLQTFYICDQFGRQSTMLNWLLESFEARSDSEFGLALTELSIDIFRARSLSSNNVPTNSAG</sequence>
<dbReference type="GeneID" id="85366099"/>
<organism evidence="1 2">
    <name type="scientific">Armillaria tabescens</name>
    <name type="common">Ringless honey mushroom</name>
    <name type="synonym">Agaricus tabescens</name>
    <dbReference type="NCBI Taxonomy" id="1929756"/>
    <lineage>
        <taxon>Eukaryota</taxon>
        <taxon>Fungi</taxon>
        <taxon>Dikarya</taxon>
        <taxon>Basidiomycota</taxon>
        <taxon>Agaricomycotina</taxon>
        <taxon>Agaricomycetes</taxon>
        <taxon>Agaricomycetidae</taxon>
        <taxon>Agaricales</taxon>
        <taxon>Marasmiineae</taxon>
        <taxon>Physalacriaceae</taxon>
        <taxon>Desarmillaria</taxon>
    </lineage>
</organism>
<name>A0AA39N312_ARMTA</name>
<dbReference type="Proteomes" id="UP001175211">
    <property type="component" value="Unassembled WGS sequence"/>
</dbReference>
<comment type="caution">
    <text evidence="1">The sequence shown here is derived from an EMBL/GenBank/DDBJ whole genome shotgun (WGS) entry which is preliminary data.</text>
</comment>
<gene>
    <name evidence="1" type="ORF">EV420DRAFT_554703</name>
</gene>
<protein>
    <submittedName>
        <fullName evidence="1">Uncharacterized protein</fullName>
    </submittedName>
</protein>
<evidence type="ECO:0000313" key="2">
    <source>
        <dbReference type="Proteomes" id="UP001175211"/>
    </source>
</evidence>
<dbReference type="Gene3D" id="3.80.10.10">
    <property type="entry name" value="Ribonuclease Inhibitor"/>
    <property type="match status" value="1"/>
</dbReference>
<dbReference type="InterPro" id="IPR032675">
    <property type="entry name" value="LRR_dom_sf"/>
</dbReference>
<dbReference type="SUPFAM" id="SSF52047">
    <property type="entry name" value="RNI-like"/>
    <property type="match status" value="1"/>
</dbReference>
<accession>A0AA39N312</accession>
<evidence type="ECO:0000313" key="1">
    <source>
        <dbReference type="EMBL" id="KAK0455643.1"/>
    </source>
</evidence>